<dbReference type="PANTHER" id="PTHR44051">
    <property type="entry name" value="GLUTATHIONE S-TRANSFERASE-RELATED"/>
    <property type="match status" value="1"/>
</dbReference>
<dbReference type="InterPro" id="IPR036249">
    <property type="entry name" value="Thioredoxin-like_sf"/>
</dbReference>
<dbReference type="OrthoDB" id="422574at2759"/>
<dbReference type="SFLD" id="SFLDS00019">
    <property type="entry name" value="Glutathione_Transferase_(cytos"/>
    <property type="match status" value="1"/>
</dbReference>
<dbReference type="AlphaFoldDB" id="A0A5C3M5C7"/>
<dbReference type="SFLD" id="SFLDG01151">
    <property type="entry name" value="Main.2:_Nu-like"/>
    <property type="match status" value="1"/>
</dbReference>
<keyword evidence="6" id="KW-1185">Reference proteome</keyword>
<dbReference type="SUPFAM" id="SSF47616">
    <property type="entry name" value="GST C-terminal domain-like"/>
    <property type="match status" value="1"/>
</dbReference>
<gene>
    <name evidence="5" type="ORF">BDQ12DRAFT_679761</name>
</gene>
<evidence type="ECO:0000256" key="2">
    <source>
        <dbReference type="RuleBase" id="RU003494"/>
    </source>
</evidence>
<feature type="domain" description="GST C-terminal" evidence="4">
    <location>
        <begin position="133"/>
        <end position="256"/>
    </location>
</feature>
<evidence type="ECO:0000313" key="5">
    <source>
        <dbReference type="EMBL" id="TFK40619.1"/>
    </source>
</evidence>
<proteinExistence type="inferred from homology"/>
<dbReference type="Pfam" id="PF00043">
    <property type="entry name" value="GST_C"/>
    <property type="match status" value="1"/>
</dbReference>
<organism evidence="5 6">
    <name type="scientific">Crucibulum laeve</name>
    <dbReference type="NCBI Taxonomy" id="68775"/>
    <lineage>
        <taxon>Eukaryota</taxon>
        <taxon>Fungi</taxon>
        <taxon>Dikarya</taxon>
        <taxon>Basidiomycota</taxon>
        <taxon>Agaricomycotina</taxon>
        <taxon>Agaricomycetes</taxon>
        <taxon>Agaricomycetidae</taxon>
        <taxon>Agaricales</taxon>
        <taxon>Agaricineae</taxon>
        <taxon>Nidulariaceae</taxon>
        <taxon>Crucibulum</taxon>
    </lineage>
</organism>
<dbReference type="EMBL" id="ML213596">
    <property type="protein sequence ID" value="TFK40619.1"/>
    <property type="molecule type" value="Genomic_DNA"/>
</dbReference>
<accession>A0A5C3M5C7</accession>
<evidence type="ECO:0000259" key="4">
    <source>
        <dbReference type="PROSITE" id="PS50405"/>
    </source>
</evidence>
<dbReference type="CDD" id="cd03048">
    <property type="entry name" value="GST_N_Ure2p_like"/>
    <property type="match status" value="1"/>
</dbReference>
<reference evidence="5 6" key="1">
    <citation type="journal article" date="2019" name="Nat. Ecol. Evol.">
        <title>Megaphylogeny resolves global patterns of mushroom evolution.</title>
        <authorList>
            <person name="Varga T."/>
            <person name="Krizsan K."/>
            <person name="Foldi C."/>
            <person name="Dima B."/>
            <person name="Sanchez-Garcia M."/>
            <person name="Sanchez-Ramirez S."/>
            <person name="Szollosi G.J."/>
            <person name="Szarkandi J.G."/>
            <person name="Papp V."/>
            <person name="Albert L."/>
            <person name="Andreopoulos W."/>
            <person name="Angelini C."/>
            <person name="Antonin V."/>
            <person name="Barry K.W."/>
            <person name="Bougher N.L."/>
            <person name="Buchanan P."/>
            <person name="Buyck B."/>
            <person name="Bense V."/>
            <person name="Catcheside P."/>
            <person name="Chovatia M."/>
            <person name="Cooper J."/>
            <person name="Damon W."/>
            <person name="Desjardin D."/>
            <person name="Finy P."/>
            <person name="Geml J."/>
            <person name="Haridas S."/>
            <person name="Hughes K."/>
            <person name="Justo A."/>
            <person name="Karasinski D."/>
            <person name="Kautmanova I."/>
            <person name="Kiss B."/>
            <person name="Kocsube S."/>
            <person name="Kotiranta H."/>
            <person name="LaButti K.M."/>
            <person name="Lechner B.E."/>
            <person name="Liimatainen K."/>
            <person name="Lipzen A."/>
            <person name="Lukacs Z."/>
            <person name="Mihaltcheva S."/>
            <person name="Morgado L.N."/>
            <person name="Niskanen T."/>
            <person name="Noordeloos M.E."/>
            <person name="Ohm R.A."/>
            <person name="Ortiz-Santana B."/>
            <person name="Ovrebo C."/>
            <person name="Racz N."/>
            <person name="Riley R."/>
            <person name="Savchenko A."/>
            <person name="Shiryaev A."/>
            <person name="Soop K."/>
            <person name="Spirin V."/>
            <person name="Szebenyi C."/>
            <person name="Tomsovsky M."/>
            <person name="Tulloss R.E."/>
            <person name="Uehling J."/>
            <person name="Grigoriev I.V."/>
            <person name="Vagvolgyi C."/>
            <person name="Papp T."/>
            <person name="Martin F.M."/>
            <person name="Miettinen O."/>
            <person name="Hibbett D.S."/>
            <person name="Nagy L.G."/>
        </authorList>
    </citation>
    <scope>NUCLEOTIDE SEQUENCE [LARGE SCALE GENOMIC DNA]</scope>
    <source>
        <strain evidence="5 6">CBS 166.37</strain>
    </source>
</reference>
<dbReference type="InterPro" id="IPR040079">
    <property type="entry name" value="Glutathione_S-Trfase"/>
</dbReference>
<dbReference type="SFLD" id="SFLDG00358">
    <property type="entry name" value="Main_(cytGST)"/>
    <property type="match status" value="1"/>
</dbReference>
<dbReference type="STRING" id="68775.A0A5C3M5C7"/>
<dbReference type="PROSITE" id="PS50405">
    <property type="entry name" value="GST_CTER"/>
    <property type="match status" value="1"/>
</dbReference>
<evidence type="ECO:0000259" key="3">
    <source>
        <dbReference type="PROSITE" id="PS50404"/>
    </source>
</evidence>
<dbReference type="InterPro" id="IPR004046">
    <property type="entry name" value="GST_C"/>
</dbReference>
<dbReference type="Proteomes" id="UP000308652">
    <property type="component" value="Unassembled WGS sequence"/>
</dbReference>
<dbReference type="InterPro" id="IPR004045">
    <property type="entry name" value="Glutathione_S-Trfase_N"/>
</dbReference>
<evidence type="ECO:0000256" key="1">
    <source>
        <dbReference type="ARBA" id="ARBA00007409"/>
    </source>
</evidence>
<dbReference type="InterPro" id="IPR010987">
    <property type="entry name" value="Glutathione-S-Trfase_C-like"/>
</dbReference>
<dbReference type="Gene3D" id="1.20.1050.10">
    <property type="match status" value="1"/>
</dbReference>
<feature type="domain" description="GST N-terminal" evidence="3">
    <location>
        <begin position="39"/>
        <end position="123"/>
    </location>
</feature>
<dbReference type="InterPro" id="IPR036282">
    <property type="entry name" value="Glutathione-S-Trfase_C_sf"/>
</dbReference>
<name>A0A5C3M5C7_9AGAR</name>
<dbReference type="Gene3D" id="3.40.30.10">
    <property type="entry name" value="Glutaredoxin"/>
    <property type="match status" value="1"/>
</dbReference>
<sequence length="256" mass="29556">MSSFAASRRLVSIARHSFRQRNFATNSALLKEQNLNAFKLYTAGTPNGRKVSILLEELKGLYQHEYEVEKIDISKNTQKEPWFLKMNPNGRIPVLVDRLRDEFVVFETGAILLYLAQHYDKSLRNFSFDPNGQPNDYSTMLQWMFWAHGGLGPMQGQANHFQRFAPVDIPYAKKRYLEETERLYGVLQMRLETREYLAGPDKGTYSIADINAYPWIAGHGFCGIENLDSWPALKAWFDRISERPQVQAGMQVPNLQ</sequence>
<dbReference type="Pfam" id="PF02798">
    <property type="entry name" value="GST_N"/>
    <property type="match status" value="1"/>
</dbReference>
<keyword evidence="5" id="KW-0808">Transferase</keyword>
<comment type="similarity">
    <text evidence="1 2">Belongs to the GST superfamily.</text>
</comment>
<dbReference type="PANTHER" id="PTHR44051:SF6">
    <property type="entry name" value="GLUTATHIONE S-TRANSFERASE II"/>
    <property type="match status" value="1"/>
</dbReference>
<dbReference type="SUPFAM" id="SSF52833">
    <property type="entry name" value="Thioredoxin-like"/>
    <property type="match status" value="1"/>
</dbReference>
<dbReference type="PROSITE" id="PS50404">
    <property type="entry name" value="GST_NTER"/>
    <property type="match status" value="1"/>
</dbReference>
<protein>
    <submittedName>
        <fullName evidence="5">Glutathione S-transferase</fullName>
    </submittedName>
</protein>
<evidence type="ECO:0000313" key="6">
    <source>
        <dbReference type="Proteomes" id="UP000308652"/>
    </source>
</evidence>
<dbReference type="GO" id="GO:0016740">
    <property type="term" value="F:transferase activity"/>
    <property type="evidence" value="ECO:0007669"/>
    <property type="project" value="UniProtKB-KW"/>
</dbReference>